<dbReference type="OrthoDB" id="7181050at2"/>
<dbReference type="PANTHER" id="PTHR11786:SF0">
    <property type="entry name" value="ARYLAMINE N-ACETYLTRANSFERASE 4-RELATED"/>
    <property type="match status" value="1"/>
</dbReference>
<accession>A0A2T0LVY3</accession>
<evidence type="ECO:0000256" key="1">
    <source>
        <dbReference type="ARBA" id="ARBA00006547"/>
    </source>
</evidence>
<comment type="similarity">
    <text evidence="1 2">Belongs to the arylamine N-acetyltransferase family.</text>
</comment>
<dbReference type="Gene3D" id="2.40.128.150">
    <property type="entry name" value="Cysteine proteinases"/>
    <property type="match status" value="1"/>
</dbReference>
<keyword evidence="4" id="KW-1185">Reference proteome</keyword>
<evidence type="ECO:0000313" key="4">
    <source>
        <dbReference type="Proteomes" id="UP000238362"/>
    </source>
</evidence>
<dbReference type="Proteomes" id="UP000238362">
    <property type="component" value="Unassembled WGS sequence"/>
</dbReference>
<dbReference type="Pfam" id="PF00797">
    <property type="entry name" value="Acetyltransf_2"/>
    <property type="match status" value="1"/>
</dbReference>
<sequence>MTTAAVREPAPETDDWGIDAVDVDAYLRRIGHPRVEPSAEALRSLHEAHVRTIPFENVDVLLGDHPGIGTDALMRKLVHRRRGGYCFEHASLFAAVLERLGFTVQRRMARVQPHRSGPQTHMMLAVHADGEDYLADVGFGSGILRPMPLRDGATADQGGWEHRIARTADGWMLTKRTAEGWEPQHTSDESSRRPIDYQVAHHYTSTHPDSPFFGRLVVIRLTPGTLRRLVDRELHIEHSDGSTERIPVPPERLGETLRDLDVDLTADELDRLLAALAERERQRDQNR</sequence>
<gene>
    <name evidence="3" type="ORF">B0I33_105523</name>
</gene>
<dbReference type="PRINTS" id="PR01543">
    <property type="entry name" value="ANATRNSFRASE"/>
</dbReference>
<comment type="caution">
    <text evidence="3">The sequence shown here is derived from an EMBL/GenBank/DDBJ whole genome shotgun (WGS) entry which is preliminary data.</text>
</comment>
<organism evidence="3 4">
    <name type="scientific">Prauserella shujinwangii</name>
    <dbReference type="NCBI Taxonomy" id="1453103"/>
    <lineage>
        <taxon>Bacteria</taxon>
        <taxon>Bacillati</taxon>
        <taxon>Actinomycetota</taxon>
        <taxon>Actinomycetes</taxon>
        <taxon>Pseudonocardiales</taxon>
        <taxon>Pseudonocardiaceae</taxon>
        <taxon>Prauserella</taxon>
    </lineage>
</organism>
<proteinExistence type="inferred from homology"/>
<name>A0A2T0LVY3_9PSEU</name>
<dbReference type="EMBL" id="PVNH01000005">
    <property type="protein sequence ID" value="PRX47939.1"/>
    <property type="molecule type" value="Genomic_DNA"/>
</dbReference>
<dbReference type="AlphaFoldDB" id="A0A2T0LVY3"/>
<dbReference type="SUPFAM" id="SSF54001">
    <property type="entry name" value="Cysteine proteinases"/>
    <property type="match status" value="1"/>
</dbReference>
<dbReference type="Gene3D" id="3.30.2140.10">
    <property type="entry name" value="Arylamine N-acetyltransferase"/>
    <property type="match status" value="1"/>
</dbReference>
<dbReference type="RefSeq" id="WP_106179393.1">
    <property type="nucleotide sequence ID" value="NZ_PVNH01000005.1"/>
</dbReference>
<dbReference type="PANTHER" id="PTHR11786">
    <property type="entry name" value="N-HYDROXYARYLAMINE O-ACETYLTRANSFERASE"/>
    <property type="match status" value="1"/>
</dbReference>
<dbReference type="InterPro" id="IPR001447">
    <property type="entry name" value="Arylamine_N-AcTrfase"/>
</dbReference>
<evidence type="ECO:0000256" key="2">
    <source>
        <dbReference type="RuleBase" id="RU003452"/>
    </source>
</evidence>
<dbReference type="GO" id="GO:0016407">
    <property type="term" value="F:acetyltransferase activity"/>
    <property type="evidence" value="ECO:0007669"/>
    <property type="project" value="InterPro"/>
</dbReference>
<reference evidence="3 4" key="1">
    <citation type="submission" date="2018-03" db="EMBL/GenBank/DDBJ databases">
        <title>Genomic Encyclopedia of Type Strains, Phase III (KMG-III): the genomes of soil and plant-associated and newly described type strains.</title>
        <authorList>
            <person name="Whitman W."/>
        </authorList>
    </citation>
    <scope>NUCLEOTIDE SEQUENCE [LARGE SCALE GENOMIC DNA]</scope>
    <source>
        <strain evidence="3 4">CGMCC 4.7125</strain>
    </source>
</reference>
<protein>
    <submittedName>
        <fullName evidence="3">N-hydroxyarylamine O-acetyltransferase</fullName>
    </submittedName>
</protein>
<keyword evidence="3" id="KW-0808">Transferase</keyword>
<evidence type="ECO:0000313" key="3">
    <source>
        <dbReference type="EMBL" id="PRX47939.1"/>
    </source>
</evidence>
<dbReference type="InterPro" id="IPR038765">
    <property type="entry name" value="Papain-like_cys_pep_sf"/>
</dbReference>